<dbReference type="GO" id="GO:0016020">
    <property type="term" value="C:membrane"/>
    <property type="evidence" value="ECO:0007669"/>
    <property type="project" value="UniProtKB-SubCell"/>
</dbReference>
<dbReference type="PANTHER" id="PTHR11360:SF224">
    <property type="entry name" value="MAJOR FACILITATOR SUPERFAMILY (MFS) PROFILE DOMAIN-CONTAINING PROTEIN-RELATED"/>
    <property type="match status" value="1"/>
</dbReference>
<keyword evidence="3" id="KW-0813">Transport</keyword>
<feature type="transmembrane region" description="Helical" evidence="7">
    <location>
        <begin position="355"/>
        <end position="375"/>
    </location>
</feature>
<dbReference type="AlphaFoldDB" id="A0A177DND6"/>
<keyword evidence="5 7" id="KW-1133">Transmembrane helix</keyword>
<dbReference type="CDD" id="cd17352">
    <property type="entry name" value="MFS_MCT_SLC16"/>
    <property type="match status" value="1"/>
</dbReference>
<evidence type="ECO:0000313" key="9">
    <source>
        <dbReference type="EMBL" id="OAG20522.1"/>
    </source>
</evidence>
<sequence length="448" mass="48659">MSIHDSSITSTFDLHKAMPPGISQAPPMGESYGKANSGPILASTSSKAPDGGLNAWLVVFGAWCTSFCSFGWNNSIGTFQQYYQTELLQQYSPGTISWIPSLQIFFMFAMGPIVGRLYDRYGPRYLIFIGSFLHVFGLMMTSISTEYYQIMLSQSVCSAIGVSLIFQPALNAIAGWFDKKRGIAYGILSTGSSVGGIVFPIMTSRLIPSVGFAWTLRIAAFLILFLLVLACLTVKSRFSPNRQVVTRKQLVAPFHEPEFLALNAGLCLFTFGMFIPINYFVVEATANGMSRGIAQYLVAMFNAASLFGRLLTGYLADRIGKYNVFTLAAFATGTSTLALWLPSGRNDAAHIAYSVLYGFFSGAYVSLIAGLVAQISPIKQIGFRTGLVFFVNSIGALTTSPIAGAILDRENGRWTGVKVFSGVLCIAGTAFVFGARVYKVGWKFNVLF</sequence>
<keyword evidence="6 7" id="KW-0472">Membrane</keyword>
<evidence type="ECO:0000256" key="2">
    <source>
        <dbReference type="ARBA" id="ARBA00006727"/>
    </source>
</evidence>
<dbReference type="PANTHER" id="PTHR11360">
    <property type="entry name" value="MONOCARBOXYLATE TRANSPORTER"/>
    <property type="match status" value="1"/>
</dbReference>
<dbReference type="InterPro" id="IPR011701">
    <property type="entry name" value="MFS"/>
</dbReference>
<reference evidence="9 10" key="1">
    <citation type="submission" date="2016-05" db="EMBL/GenBank/DDBJ databases">
        <title>Comparative analysis of secretome profiles of manganese(II)-oxidizing ascomycete fungi.</title>
        <authorList>
            <consortium name="DOE Joint Genome Institute"/>
            <person name="Zeiner C.A."/>
            <person name="Purvine S.O."/>
            <person name="Zink E.M."/>
            <person name="Wu S."/>
            <person name="Pasa-Tolic L."/>
            <person name="Chaput D.L."/>
            <person name="Haridas S."/>
            <person name="Grigoriev I.V."/>
            <person name="Santelli C.M."/>
            <person name="Hansel C.M."/>
        </authorList>
    </citation>
    <scope>NUCLEOTIDE SEQUENCE [LARGE SCALE GENOMIC DNA]</scope>
    <source>
        <strain evidence="9 10">SRC1lrK2f</strain>
    </source>
</reference>
<comment type="similarity">
    <text evidence="2">Belongs to the major facilitator superfamily. Monocarboxylate porter (TC 2.A.1.13) family.</text>
</comment>
<evidence type="ECO:0000256" key="4">
    <source>
        <dbReference type="ARBA" id="ARBA00022692"/>
    </source>
</evidence>
<dbReference type="Gene3D" id="1.20.1250.20">
    <property type="entry name" value="MFS general substrate transporter like domains"/>
    <property type="match status" value="2"/>
</dbReference>
<feature type="transmembrane region" description="Helical" evidence="7">
    <location>
        <begin position="214"/>
        <end position="238"/>
    </location>
</feature>
<feature type="transmembrane region" description="Helical" evidence="7">
    <location>
        <begin position="96"/>
        <end position="118"/>
    </location>
</feature>
<dbReference type="VEuPathDB" id="FungiDB:CC77DRAFT_1069977"/>
<dbReference type="OMA" id="RIMNGIS"/>
<evidence type="ECO:0000256" key="6">
    <source>
        <dbReference type="ARBA" id="ARBA00023136"/>
    </source>
</evidence>
<feature type="transmembrane region" description="Helical" evidence="7">
    <location>
        <begin position="324"/>
        <end position="343"/>
    </location>
</feature>
<dbReference type="RefSeq" id="XP_018385943.1">
    <property type="nucleotide sequence ID" value="XM_018529101.1"/>
</dbReference>
<name>A0A177DND6_ALTAL</name>
<dbReference type="EMBL" id="KV441478">
    <property type="protein sequence ID" value="OAG20522.1"/>
    <property type="molecule type" value="Genomic_DNA"/>
</dbReference>
<accession>A0A177DND6</accession>
<feature type="transmembrane region" description="Helical" evidence="7">
    <location>
        <begin position="419"/>
        <end position="438"/>
    </location>
</feature>
<feature type="transmembrane region" description="Helical" evidence="7">
    <location>
        <begin position="259"/>
        <end position="281"/>
    </location>
</feature>
<evidence type="ECO:0000256" key="7">
    <source>
        <dbReference type="SAM" id="Phobius"/>
    </source>
</evidence>
<comment type="subcellular location">
    <subcellularLocation>
        <location evidence="1">Membrane</location>
        <topology evidence="1">Multi-pass membrane protein</topology>
    </subcellularLocation>
</comment>
<dbReference type="KEGG" id="aalt:CC77DRAFT_1069977"/>
<dbReference type="Pfam" id="PF07690">
    <property type="entry name" value="MFS_1"/>
    <property type="match status" value="1"/>
</dbReference>
<dbReference type="InterPro" id="IPR036259">
    <property type="entry name" value="MFS_trans_sf"/>
</dbReference>
<feature type="transmembrane region" description="Helical" evidence="7">
    <location>
        <begin position="125"/>
        <end position="144"/>
    </location>
</feature>
<feature type="transmembrane region" description="Helical" evidence="7">
    <location>
        <begin position="293"/>
        <end position="312"/>
    </location>
</feature>
<feature type="transmembrane region" description="Helical" evidence="7">
    <location>
        <begin position="150"/>
        <end position="170"/>
    </location>
</feature>
<dbReference type="GO" id="GO:0022857">
    <property type="term" value="F:transmembrane transporter activity"/>
    <property type="evidence" value="ECO:0007669"/>
    <property type="project" value="InterPro"/>
</dbReference>
<dbReference type="PROSITE" id="PS50850">
    <property type="entry name" value="MFS"/>
    <property type="match status" value="1"/>
</dbReference>
<proteinExistence type="inferred from homology"/>
<dbReference type="InterPro" id="IPR050327">
    <property type="entry name" value="Proton-linked_MCT"/>
</dbReference>
<keyword evidence="4 7" id="KW-0812">Transmembrane</keyword>
<dbReference type="InterPro" id="IPR020846">
    <property type="entry name" value="MFS_dom"/>
</dbReference>
<feature type="transmembrane region" description="Helical" evidence="7">
    <location>
        <begin position="387"/>
        <end position="407"/>
    </location>
</feature>
<gene>
    <name evidence="9" type="ORF">CC77DRAFT_1069977</name>
</gene>
<protein>
    <submittedName>
        <fullName evidence="9">MFS general substrate transporter</fullName>
    </submittedName>
</protein>
<dbReference type="Proteomes" id="UP000077248">
    <property type="component" value="Unassembled WGS sequence"/>
</dbReference>
<keyword evidence="10" id="KW-1185">Reference proteome</keyword>
<organism evidence="9 10">
    <name type="scientific">Alternaria alternata</name>
    <name type="common">Alternaria rot fungus</name>
    <name type="synonym">Torula alternata</name>
    <dbReference type="NCBI Taxonomy" id="5599"/>
    <lineage>
        <taxon>Eukaryota</taxon>
        <taxon>Fungi</taxon>
        <taxon>Dikarya</taxon>
        <taxon>Ascomycota</taxon>
        <taxon>Pezizomycotina</taxon>
        <taxon>Dothideomycetes</taxon>
        <taxon>Pleosporomycetidae</taxon>
        <taxon>Pleosporales</taxon>
        <taxon>Pleosporineae</taxon>
        <taxon>Pleosporaceae</taxon>
        <taxon>Alternaria</taxon>
        <taxon>Alternaria sect. Alternaria</taxon>
        <taxon>Alternaria alternata complex</taxon>
    </lineage>
</organism>
<feature type="domain" description="Major facilitator superfamily (MFS) profile" evidence="8">
    <location>
        <begin position="40"/>
        <end position="448"/>
    </location>
</feature>
<dbReference type="SUPFAM" id="SSF103473">
    <property type="entry name" value="MFS general substrate transporter"/>
    <property type="match status" value="1"/>
</dbReference>
<feature type="transmembrane region" description="Helical" evidence="7">
    <location>
        <begin position="182"/>
        <end position="202"/>
    </location>
</feature>
<evidence type="ECO:0000256" key="3">
    <source>
        <dbReference type="ARBA" id="ARBA00022448"/>
    </source>
</evidence>
<feature type="transmembrane region" description="Helical" evidence="7">
    <location>
        <begin position="53"/>
        <end position="72"/>
    </location>
</feature>
<dbReference type="GeneID" id="29114695"/>
<evidence type="ECO:0000259" key="8">
    <source>
        <dbReference type="PROSITE" id="PS50850"/>
    </source>
</evidence>
<evidence type="ECO:0000256" key="5">
    <source>
        <dbReference type="ARBA" id="ARBA00022989"/>
    </source>
</evidence>
<evidence type="ECO:0000256" key="1">
    <source>
        <dbReference type="ARBA" id="ARBA00004141"/>
    </source>
</evidence>
<evidence type="ECO:0000313" key="10">
    <source>
        <dbReference type="Proteomes" id="UP000077248"/>
    </source>
</evidence>